<dbReference type="AlphaFoldDB" id="A0A498IYF2"/>
<name>A0A498IYF2_MALDO</name>
<dbReference type="Proteomes" id="UP000290289">
    <property type="component" value="Chromosome 10"/>
</dbReference>
<gene>
    <name evidence="1" type="ORF">DVH24_042311</name>
</gene>
<protein>
    <submittedName>
        <fullName evidence="1">Uncharacterized protein</fullName>
    </submittedName>
</protein>
<comment type="caution">
    <text evidence="1">The sequence shown here is derived from an EMBL/GenBank/DDBJ whole genome shotgun (WGS) entry which is preliminary data.</text>
</comment>
<proteinExistence type="predicted"/>
<organism evidence="1 2">
    <name type="scientific">Malus domestica</name>
    <name type="common">Apple</name>
    <name type="synonym">Pyrus malus</name>
    <dbReference type="NCBI Taxonomy" id="3750"/>
    <lineage>
        <taxon>Eukaryota</taxon>
        <taxon>Viridiplantae</taxon>
        <taxon>Streptophyta</taxon>
        <taxon>Embryophyta</taxon>
        <taxon>Tracheophyta</taxon>
        <taxon>Spermatophyta</taxon>
        <taxon>Magnoliopsida</taxon>
        <taxon>eudicotyledons</taxon>
        <taxon>Gunneridae</taxon>
        <taxon>Pentapetalae</taxon>
        <taxon>rosids</taxon>
        <taxon>fabids</taxon>
        <taxon>Rosales</taxon>
        <taxon>Rosaceae</taxon>
        <taxon>Amygdaloideae</taxon>
        <taxon>Maleae</taxon>
        <taxon>Malus</taxon>
    </lineage>
</organism>
<reference evidence="1 2" key="1">
    <citation type="submission" date="2018-10" db="EMBL/GenBank/DDBJ databases">
        <title>A high-quality apple genome assembly.</title>
        <authorList>
            <person name="Hu J."/>
        </authorList>
    </citation>
    <scope>NUCLEOTIDE SEQUENCE [LARGE SCALE GENOMIC DNA]</scope>
    <source>
        <strain evidence="2">cv. HFTH1</strain>
        <tissue evidence="1">Young leaf</tissue>
    </source>
</reference>
<accession>A0A498IYF2</accession>
<evidence type="ECO:0000313" key="2">
    <source>
        <dbReference type="Proteomes" id="UP000290289"/>
    </source>
</evidence>
<keyword evidence="2" id="KW-1185">Reference proteome</keyword>
<sequence length="103" mass="11718">MRRCRFHLFHDSPDAPNGSPLPQLGGPAQILKVRICDLRLDEQEHSLGSVEFETAITATTVMVKKKDQRKSCFVEGVVFSSFIFRILCGGQLDWCENFKFQNV</sequence>
<dbReference type="EMBL" id="RDQH01000336">
    <property type="protein sequence ID" value="RXH88240.1"/>
    <property type="molecule type" value="Genomic_DNA"/>
</dbReference>
<evidence type="ECO:0000313" key="1">
    <source>
        <dbReference type="EMBL" id="RXH88240.1"/>
    </source>
</evidence>